<protein>
    <submittedName>
        <fullName evidence="2">Uncharacterized protein</fullName>
    </submittedName>
</protein>
<gene>
    <name evidence="2" type="ORF">BGZ65_002124</name>
</gene>
<accession>A0A9P6MIL9</accession>
<dbReference type="Proteomes" id="UP000749646">
    <property type="component" value="Unassembled WGS sequence"/>
</dbReference>
<feature type="compositionally biased region" description="Low complexity" evidence="1">
    <location>
        <begin position="98"/>
        <end position="120"/>
    </location>
</feature>
<dbReference type="EMBL" id="JAAAHW010000388">
    <property type="protein sequence ID" value="KAG0003025.1"/>
    <property type="molecule type" value="Genomic_DNA"/>
</dbReference>
<dbReference type="AlphaFoldDB" id="A0A9P6MIL9"/>
<evidence type="ECO:0000313" key="2">
    <source>
        <dbReference type="EMBL" id="KAG0003025.1"/>
    </source>
</evidence>
<organism evidence="2 3">
    <name type="scientific">Modicella reniformis</name>
    <dbReference type="NCBI Taxonomy" id="1440133"/>
    <lineage>
        <taxon>Eukaryota</taxon>
        <taxon>Fungi</taxon>
        <taxon>Fungi incertae sedis</taxon>
        <taxon>Mucoromycota</taxon>
        <taxon>Mortierellomycotina</taxon>
        <taxon>Mortierellomycetes</taxon>
        <taxon>Mortierellales</taxon>
        <taxon>Mortierellaceae</taxon>
        <taxon>Modicella</taxon>
    </lineage>
</organism>
<sequence length="214" mass="22944">MTDYLPQFIEFATQLDLQKLIVIQTPVTIISAFQLLKYRGEPFSSFGGGMDWPGRSVYGAGSGIGGYQSLGDPIDDERDAEEVNIPRHHSLHRFGRNRSSQQSDSFVTSSSRSTSVKSSGTGSGYNVEMGTNNSNSGAGGHQMQHQHQHQHQQHHGGSPASAGGTAVSLGSATAKDDRRDRVGQNVSDDESEDTSSREAPGNPATESRAGYQAF</sequence>
<evidence type="ECO:0000256" key="1">
    <source>
        <dbReference type="SAM" id="MobiDB-lite"/>
    </source>
</evidence>
<reference evidence="2" key="1">
    <citation type="journal article" date="2020" name="Fungal Divers.">
        <title>Resolving the Mortierellaceae phylogeny through synthesis of multi-gene phylogenetics and phylogenomics.</title>
        <authorList>
            <person name="Vandepol N."/>
            <person name="Liber J."/>
            <person name="Desiro A."/>
            <person name="Na H."/>
            <person name="Kennedy M."/>
            <person name="Barry K."/>
            <person name="Grigoriev I.V."/>
            <person name="Miller A.N."/>
            <person name="O'Donnell K."/>
            <person name="Stajich J.E."/>
            <person name="Bonito G."/>
        </authorList>
    </citation>
    <scope>NUCLEOTIDE SEQUENCE</scope>
    <source>
        <strain evidence="2">MES-2147</strain>
    </source>
</reference>
<keyword evidence="3" id="KW-1185">Reference proteome</keyword>
<name>A0A9P6MIL9_9FUNG</name>
<proteinExistence type="predicted"/>
<feature type="compositionally biased region" description="Basic residues" evidence="1">
    <location>
        <begin position="144"/>
        <end position="154"/>
    </location>
</feature>
<dbReference type="OrthoDB" id="2500246at2759"/>
<evidence type="ECO:0000313" key="3">
    <source>
        <dbReference type="Proteomes" id="UP000749646"/>
    </source>
</evidence>
<comment type="caution">
    <text evidence="2">The sequence shown here is derived from an EMBL/GenBank/DDBJ whole genome shotgun (WGS) entry which is preliminary data.</text>
</comment>
<feature type="region of interest" description="Disordered" evidence="1">
    <location>
        <begin position="88"/>
        <end position="214"/>
    </location>
</feature>